<dbReference type="Pfam" id="PF01633">
    <property type="entry name" value="Choline_kinase"/>
    <property type="match status" value="1"/>
</dbReference>
<dbReference type="Proteomes" id="UP000297454">
    <property type="component" value="Unassembled WGS sequence"/>
</dbReference>
<dbReference type="Gene3D" id="3.90.1200.10">
    <property type="match status" value="1"/>
</dbReference>
<dbReference type="Gene3D" id="3.90.550.10">
    <property type="entry name" value="Spore Coat Polysaccharide Biosynthesis Protein SpsA, Chain A"/>
    <property type="match status" value="1"/>
</dbReference>
<dbReference type="InterPro" id="IPR029044">
    <property type="entry name" value="Nucleotide-diphossugar_trans"/>
</dbReference>
<dbReference type="Gene3D" id="3.30.200.20">
    <property type="entry name" value="Phosphorylase Kinase, domain 1"/>
    <property type="match status" value="1"/>
</dbReference>
<sequence>MNNVKFDILKMLFLNEKLNQKELSEKVGISVGLVNKNLQELKQDRYIDKDNILYHRAEMLLEDNKSENAIILAAGFGIRMVPINMEQPKGQIEINGEKIIERIIKQLQEVGIKDITVVVGFQKEKYEYLIDKFGISLKVNMTYHEKNNMHSLNCVKNKISNTYIVPSDVYFYENPFSKYEGYSWYMISDEKSSSSYIKENRKREIVITKDKKSANQMVGVSFISKNDSTEVKKLLDKYSKKSEYDNCFWEDALIKSGFKFYSKKVKYNEYIEINTYEKLREVDENSKDLESDKIDVISEVFNVDKNDIVNIKTLKKGMTNRSFLFTVKNQKYIMRIPGEGTDKFINRNEEAEVYNLIKEYNLCDDIIYINPDNGYKITKYIENSRVCNYEDNEDLNKAMKFLREFHNKKLKVNHEFNLYEKLEYYQSLWIVDKSIYIDYEETKEKIYKLKNFIDENKNEFILCHIDANVDNYLFFKNSDSKEEIRLIDWEYASMQDPLLDIAMFCIYSLLNQKDVDKVIDTYFKGETVEKDRNLIYAYIAVSGLVWSNWCEIKSQLGIEYGEYSIAQYRYAKDYYKILKNKGIVD</sequence>
<organism evidence="2 3">
    <name type="scientific">Helcococcus ovis</name>
    <dbReference type="NCBI Taxonomy" id="72026"/>
    <lineage>
        <taxon>Bacteria</taxon>
        <taxon>Bacillati</taxon>
        <taxon>Bacillota</taxon>
        <taxon>Tissierellia</taxon>
        <taxon>Tissierellales</taxon>
        <taxon>Peptoniphilaceae</taxon>
        <taxon>Helcococcus</taxon>
    </lineage>
</organism>
<dbReference type="InterPro" id="IPR025877">
    <property type="entry name" value="MobA-like_NTP_Trfase"/>
</dbReference>
<comment type="caution">
    <text evidence="2">The sequence shown here is derived from an EMBL/GenBank/DDBJ whole genome shotgun (WGS) entry which is preliminary data.</text>
</comment>
<dbReference type="EMBL" id="SCFR01000007">
    <property type="protein sequence ID" value="TFF66748.1"/>
    <property type="molecule type" value="Genomic_DNA"/>
</dbReference>
<dbReference type="AlphaFoldDB" id="A0A4R9C381"/>
<dbReference type="InterPro" id="IPR036388">
    <property type="entry name" value="WH-like_DNA-bd_sf"/>
</dbReference>
<dbReference type="PANTHER" id="PTHR22603:SF66">
    <property type="entry name" value="ETHANOLAMINE KINASE"/>
    <property type="match status" value="1"/>
</dbReference>
<dbReference type="InterPro" id="IPR036390">
    <property type="entry name" value="WH_DNA-bd_sf"/>
</dbReference>
<dbReference type="GO" id="GO:0006646">
    <property type="term" value="P:phosphatidylethanolamine biosynthetic process"/>
    <property type="evidence" value="ECO:0007669"/>
    <property type="project" value="TreeGrafter"/>
</dbReference>
<dbReference type="Pfam" id="PF12804">
    <property type="entry name" value="NTP_transf_3"/>
    <property type="match status" value="1"/>
</dbReference>
<dbReference type="RefSeq" id="WP_134744137.1">
    <property type="nucleotide sequence ID" value="NZ_JBFNFK010000013.1"/>
</dbReference>
<dbReference type="Gene3D" id="1.10.10.10">
    <property type="entry name" value="Winged helix-like DNA-binding domain superfamily/Winged helix DNA-binding domain"/>
    <property type="match status" value="1"/>
</dbReference>
<evidence type="ECO:0000313" key="3">
    <source>
        <dbReference type="Proteomes" id="UP000297454"/>
    </source>
</evidence>
<dbReference type="GO" id="GO:0016779">
    <property type="term" value="F:nucleotidyltransferase activity"/>
    <property type="evidence" value="ECO:0007669"/>
    <property type="project" value="UniProtKB-ARBA"/>
</dbReference>
<proteinExistence type="predicted"/>
<dbReference type="GO" id="GO:0005737">
    <property type="term" value="C:cytoplasm"/>
    <property type="evidence" value="ECO:0007669"/>
    <property type="project" value="TreeGrafter"/>
</dbReference>
<accession>A0A4R9C381</accession>
<dbReference type="InterPro" id="IPR011009">
    <property type="entry name" value="Kinase-like_dom_sf"/>
</dbReference>
<protein>
    <submittedName>
        <fullName evidence="2">Winged helix-turn-helix transcriptional regulator</fullName>
    </submittedName>
</protein>
<dbReference type="SUPFAM" id="SSF46785">
    <property type="entry name" value="Winged helix' DNA-binding domain"/>
    <property type="match status" value="1"/>
</dbReference>
<dbReference type="GO" id="GO:0004305">
    <property type="term" value="F:ethanolamine kinase activity"/>
    <property type="evidence" value="ECO:0007669"/>
    <property type="project" value="TreeGrafter"/>
</dbReference>
<dbReference type="Pfam" id="PF13412">
    <property type="entry name" value="HTH_24"/>
    <property type="match status" value="1"/>
</dbReference>
<dbReference type="SUPFAM" id="SSF53448">
    <property type="entry name" value="Nucleotide-diphospho-sugar transferases"/>
    <property type="match status" value="1"/>
</dbReference>
<dbReference type="PANTHER" id="PTHR22603">
    <property type="entry name" value="CHOLINE/ETHANOALAMINE KINASE"/>
    <property type="match status" value="1"/>
</dbReference>
<reference evidence="2 3" key="1">
    <citation type="submission" date="2019-01" db="EMBL/GenBank/DDBJ databases">
        <title>Draft Genome Sequences of Helcococcus ovis Strains Isolated from the Uterus and Vagina of Dairy Cows with Metritis.</title>
        <authorList>
            <person name="Cunha F."/>
            <person name="Jeon S.J."/>
            <person name="Kutzer P."/>
            <person name="Galvao K.N."/>
        </authorList>
    </citation>
    <scope>NUCLEOTIDE SEQUENCE [LARGE SCALE GENOMIC DNA]</scope>
    <source>
        <strain evidence="2 3">KG-37</strain>
    </source>
</reference>
<name>A0A4R9C381_9FIRM</name>
<dbReference type="CDD" id="cd05151">
    <property type="entry name" value="ChoK-like"/>
    <property type="match status" value="1"/>
</dbReference>
<evidence type="ECO:0000313" key="2">
    <source>
        <dbReference type="EMBL" id="TFF66748.1"/>
    </source>
</evidence>
<evidence type="ECO:0000259" key="1">
    <source>
        <dbReference type="Pfam" id="PF12804"/>
    </source>
</evidence>
<dbReference type="SUPFAM" id="SSF56112">
    <property type="entry name" value="Protein kinase-like (PK-like)"/>
    <property type="match status" value="1"/>
</dbReference>
<keyword evidence="3" id="KW-1185">Reference proteome</keyword>
<gene>
    <name evidence="2" type="ORF">EQF91_03060</name>
</gene>
<feature type="domain" description="MobA-like NTP transferase" evidence="1">
    <location>
        <begin position="69"/>
        <end position="171"/>
    </location>
</feature>